<dbReference type="eggNOG" id="ENOG502R703">
    <property type="taxonomic scope" value="Eukaryota"/>
</dbReference>
<evidence type="ECO:0000313" key="2">
    <source>
        <dbReference type="EnsemblPlants" id="OBART08G02570.1"/>
    </source>
</evidence>
<reference evidence="2" key="2">
    <citation type="submission" date="2015-03" db="UniProtKB">
        <authorList>
            <consortium name="EnsemblPlants"/>
        </authorList>
    </citation>
    <scope>IDENTIFICATION</scope>
</reference>
<keyword evidence="3" id="KW-1185">Reference proteome</keyword>
<dbReference type="SUPFAM" id="SSF56371">
    <property type="entry name" value="Ribosome inactivating proteins (RIP)"/>
    <property type="match status" value="1"/>
</dbReference>
<dbReference type="PaxDb" id="65489-OBART08G02570.1"/>
<sequence length="368" mass="41682">MAAADPPQGPPVRLNIDKLFCPRQDGIQDIHVHEWDIAGGLRSYLEMLKAMKRRQINIAPFTVGGRDLHIPVTPLENPKNGFSSHFIIRIVNSEDPRYSVDCLIRDTDLYFMAFRRRLVLTLEEEETLAEEIKRQEEAAESSSSKSKKHKSQKGMRKVGWGTWYSFKVTDVGMRVPDFLEAVYCGITNGYDNNDLLTPGSLTDLYDMLLTLGKFEDNPVPSQSFQRACYRVMTTICEPCRLRTMLKEIVNRFRYNLSGYTLSKSLMDDMRSWTQLGAVALDWHNRGDSSFQLPDWCSKIHNVNNMEELIGKNGMVLLIRADEAKMDGLSEEEIDAISNKAKGRKNGPADRLDIGFPPPPQPPPPPAAS</sequence>
<name>A0A0D3GW84_9ORYZ</name>
<feature type="region of interest" description="Disordered" evidence="1">
    <location>
        <begin position="133"/>
        <end position="153"/>
    </location>
</feature>
<evidence type="ECO:0000256" key="1">
    <source>
        <dbReference type="SAM" id="MobiDB-lite"/>
    </source>
</evidence>
<dbReference type="GO" id="GO:0030598">
    <property type="term" value="F:rRNA N-glycosylase activity"/>
    <property type="evidence" value="ECO:0007669"/>
    <property type="project" value="InterPro"/>
</dbReference>
<dbReference type="EnsemblPlants" id="OBART08G02570.1">
    <property type="protein sequence ID" value="OBART08G02570.1"/>
    <property type="gene ID" value="OBART08G02570"/>
</dbReference>
<dbReference type="Gramene" id="OBART08G02570.1">
    <property type="protein sequence ID" value="OBART08G02570.1"/>
    <property type="gene ID" value="OBART08G02570"/>
</dbReference>
<proteinExistence type="predicted"/>
<protein>
    <submittedName>
        <fullName evidence="2">rRNA N-glycosidase</fullName>
    </submittedName>
</protein>
<dbReference type="GO" id="GO:0017148">
    <property type="term" value="P:negative regulation of translation"/>
    <property type="evidence" value="ECO:0007669"/>
    <property type="project" value="InterPro"/>
</dbReference>
<dbReference type="AlphaFoldDB" id="A0A0D3GW84"/>
<organism evidence="2">
    <name type="scientific">Oryza barthii</name>
    <dbReference type="NCBI Taxonomy" id="65489"/>
    <lineage>
        <taxon>Eukaryota</taxon>
        <taxon>Viridiplantae</taxon>
        <taxon>Streptophyta</taxon>
        <taxon>Embryophyta</taxon>
        <taxon>Tracheophyta</taxon>
        <taxon>Spermatophyta</taxon>
        <taxon>Magnoliopsida</taxon>
        <taxon>Liliopsida</taxon>
        <taxon>Poales</taxon>
        <taxon>Poaceae</taxon>
        <taxon>BOP clade</taxon>
        <taxon>Oryzoideae</taxon>
        <taxon>Oryzeae</taxon>
        <taxon>Oryzinae</taxon>
        <taxon>Oryza</taxon>
    </lineage>
</organism>
<feature type="region of interest" description="Disordered" evidence="1">
    <location>
        <begin position="334"/>
        <end position="368"/>
    </location>
</feature>
<dbReference type="HOGENOM" id="CLU_753114_0_0_1"/>
<evidence type="ECO:0000313" key="3">
    <source>
        <dbReference type="Proteomes" id="UP000026960"/>
    </source>
</evidence>
<feature type="compositionally biased region" description="Pro residues" evidence="1">
    <location>
        <begin position="355"/>
        <end position="368"/>
    </location>
</feature>
<accession>A0A0D3GW84</accession>
<dbReference type="InterPro" id="IPR036041">
    <property type="entry name" value="Ribosome-inact_prot_sf"/>
</dbReference>
<reference evidence="2" key="1">
    <citation type="journal article" date="2009" name="Rice">
        <title>De Novo Next Generation Sequencing of Plant Genomes.</title>
        <authorList>
            <person name="Rounsley S."/>
            <person name="Marri P.R."/>
            <person name="Yu Y."/>
            <person name="He R."/>
            <person name="Sisneros N."/>
            <person name="Goicoechea J.L."/>
            <person name="Lee S.J."/>
            <person name="Angelova A."/>
            <person name="Kudrna D."/>
            <person name="Luo M."/>
            <person name="Affourtit J."/>
            <person name="Desany B."/>
            <person name="Knight J."/>
            <person name="Niazi F."/>
            <person name="Egholm M."/>
            <person name="Wing R.A."/>
        </authorList>
    </citation>
    <scope>NUCLEOTIDE SEQUENCE [LARGE SCALE GENOMIC DNA]</scope>
    <source>
        <strain evidence="2">cv. IRGC 105608</strain>
    </source>
</reference>
<dbReference type="Proteomes" id="UP000026960">
    <property type="component" value="Chromosome 8"/>
</dbReference>